<organismHost>
    <name type="scientific">Pieris brassicae</name>
    <name type="common">White butterfly</name>
    <name type="synonym">Large white butterfly</name>
    <dbReference type="NCBI Taxonomy" id="7116"/>
</organismHost>
<dbReference type="Pfam" id="PF06497">
    <property type="entry name" value="Baculo_Ac102"/>
    <property type="match status" value="1"/>
</dbReference>
<dbReference type="EMBL" id="MN750577">
    <property type="protein sequence ID" value="QNN89538.1"/>
    <property type="molecule type" value="Genomic_DNA"/>
</dbReference>
<proteinExistence type="predicted"/>
<dbReference type="InterPro" id="IPR009477">
    <property type="entry name" value="Baculo_Ac102"/>
</dbReference>
<sequence>MEDSLFNRADESQLDSSPARLNDNTLLHALLMQGVGRHIKEDNSAGKKYIKKLSPKTRSLKRLLKGLEDDEDELLVRGADDAVEILEVVYGIINSKFVIGNEPELMES</sequence>
<organism evidence="2">
    <name type="scientific">Pieris brassicae granulosis virus</name>
    <name type="common">PbGV</name>
    <name type="synonym">Pieris brassicae granulovirus</name>
    <dbReference type="NCBI Taxonomy" id="10465"/>
    <lineage>
        <taxon>Viruses</taxon>
        <taxon>Viruses incertae sedis</taxon>
        <taxon>Naldaviricetes</taxon>
        <taxon>Lefavirales</taxon>
        <taxon>Baculoviridae</taxon>
        <taxon>Betabaculovirus</taxon>
        <taxon>Betabaculovirus arrapae</taxon>
    </lineage>
</organism>
<protein>
    <submittedName>
        <fullName evidence="2">ORF69</fullName>
    </submittedName>
</protein>
<name>A0A7G9U8V7_GVPB</name>
<evidence type="ECO:0000256" key="1">
    <source>
        <dbReference type="SAM" id="MobiDB-lite"/>
    </source>
</evidence>
<accession>A0A7G9U8V7</accession>
<feature type="region of interest" description="Disordered" evidence="1">
    <location>
        <begin position="1"/>
        <end position="20"/>
    </location>
</feature>
<reference evidence="2" key="1">
    <citation type="submission" date="2019-11" db="EMBL/GenBank/DDBJ databases">
        <title>Studies on the baculoviruses infecting the caterpillars, Spilarctia obliqua Walker (Erebidae) and Pieris brassicae Linn. (Pieridae) (Insecta: Lepidoptera).</title>
        <authorList>
            <person name="Paul S."/>
            <person name="Arumugaperumal A."/>
            <person name="Sathiya Balasingh Thangapandi E.J.J."/>
            <person name="Sarjubala Devi H."/>
            <person name="Johnson T."/>
            <person name="Maisnam S."/>
            <person name="Krishnavel S."/>
            <person name="Soman Syamala S."/>
            <person name="Ramamoorthy S."/>
            <person name="Karthikeyan R."/>
            <person name="Subburaman C."/>
            <person name="Jeyaprakash R."/>
            <person name="Azhaguchamy M."/>
            <person name="Ramaiyer V."/>
            <person name="Sivasubramaniam S."/>
        </authorList>
    </citation>
    <scope>NUCLEOTIDE SEQUENCE</scope>
    <source>
        <strain evidence="2">Manipur</strain>
    </source>
</reference>
<evidence type="ECO:0000313" key="2">
    <source>
        <dbReference type="EMBL" id="QNN89538.1"/>
    </source>
</evidence>